<dbReference type="GO" id="GO:0005524">
    <property type="term" value="F:ATP binding"/>
    <property type="evidence" value="ECO:0007669"/>
    <property type="project" value="UniProtKB-UniRule"/>
</dbReference>
<dbReference type="Proteomes" id="UP001237642">
    <property type="component" value="Unassembled WGS sequence"/>
</dbReference>
<dbReference type="Gene3D" id="3.40.50.1000">
    <property type="entry name" value="HAD superfamily/HAD-like"/>
    <property type="match status" value="1"/>
</dbReference>
<dbReference type="FunFam" id="3.40.50.1000:FF:000014">
    <property type="entry name" value="Phospholipid-transporting ATPase"/>
    <property type="match status" value="1"/>
</dbReference>
<accession>A0AAD8IAS9</accession>
<dbReference type="InterPro" id="IPR018303">
    <property type="entry name" value="ATPase_P-typ_P_site"/>
</dbReference>
<feature type="transmembrane region" description="Helical" evidence="16">
    <location>
        <begin position="356"/>
        <end position="377"/>
    </location>
</feature>
<feature type="binding site" evidence="15">
    <location>
        <position position="425"/>
    </location>
    <ligand>
        <name>Mg(2+)</name>
        <dbReference type="ChEBI" id="CHEBI:18420"/>
    </ligand>
</feature>
<dbReference type="SUPFAM" id="SSF81665">
    <property type="entry name" value="Calcium ATPase, transmembrane domain M"/>
    <property type="match status" value="1"/>
</dbReference>
<dbReference type="SUPFAM" id="SSF56784">
    <property type="entry name" value="HAD-like"/>
    <property type="match status" value="1"/>
</dbReference>
<evidence type="ECO:0000256" key="12">
    <source>
        <dbReference type="ARBA" id="ARBA00054150"/>
    </source>
</evidence>
<feature type="binding site" evidence="15">
    <location>
        <position position="859"/>
    </location>
    <ligand>
        <name>Mg(2+)</name>
        <dbReference type="ChEBI" id="CHEBI:18420"/>
    </ligand>
</feature>
<dbReference type="PRINTS" id="PR00119">
    <property type="entry name" value="CATATPASE"/>
</dbReference>
<feature type="binding site" evidence="14">
    <location>
        <position position="644"/>
    </location>
    <ligand>
        <name>ATP</name>
        <dbReference type="ChEBI" id="CHEBI:30616"/>
    </ligand>
</feature>
<dbReference type="Pfam" id="PF13246">
    <property type="entry name" value="Cation_ATPase"/>
    <property type="match status" value="1"/>
</dbReference>
<keyword evidence="5 14" id="KW-0547">Nucleotide-binding</keyword>
<dbReference type="EC" id="7.6.2.1" evidence="16"/>
<feature type="transmembrane region" description="Helical" evidence="16">
    <location>
        <begin position="301"/>
        <end position="323"/>
    </location>
</feature>
<feature type="binding site" evidence="14">
    <location>
        <position position="725"/>
    </location>
    <ligand>
        <name>ATP</name>
        <dbReference type="ChEBI" id="CHEBI:30616"/>
    </ligand>
</feature>
<evidence type="ECO:0000256" key="16">
    <source>
        <dbReference type="RuleBase" id="RU362033"/>
    </source>
</evidence>
<evidence type="ECO:0000256" key="4">
    <source>
        <dbReference type="ARBA" id="ARBA00022723"/>
    </source>
</evidence>
<dbReference type="NCBIfam" id="TIGR01652">
    <property type="entry name" value="ATPase-Plipid"/>
    <property type="match status" value="1"/>
</dbReference>
<evidence type="ECO:0000256" key="14">
    <source>
        <dbReference type="PIRSR" id="PIRSR606539-2"/>
    </source>
</evidence>
<name>A0AAD8IAS9_9APIA</name>
<feature type="transmembrane region" description="Helical" evidence="16">
    <location>
        <begin position="81"/>
        <end position="99"/>
    </location>
</feature>
<feature type="binding site" evidence="14">
    <location>
        <position position="610"/>
    </location>
    <ligand>
        <name>ATP</name>
        <dbReference type="ChEBI" id="CHEBI:30616"/>
    </ligand>
</feature>
<dbReference type="GO" id="GO:0005886">
    <property type="term" value="C:plasma membrane"/>
    <property type="evidence" value="ECO:0007669"/>
    <property type="project" value="TreeGrafter"/>
</dbReference>
<evidence type="ECO:0000313" key="20">
    <source>
        <dbReference type="Proteomes" id="UP001237642"/>
    </source>
</evidence>
<reference evidence="19" key="2">
    <citation type="submission" date="2023-05" db="EMBL/GenBank/DDBJ databases">
        <authorList>
            <person name="Schelkunov M.I."/>
        </authorList>
    </citation>
    <scope>NUCLEOTIDE SEQUENCE</scope>
    <source>
        <strain evidence="19">Hsosn_3</strain>
        <tissue evidence="19">Leaf</tissue>
    </source>
</reference>
<comment type="caution">
    <text evidence="19">The sequence shown here is derived from an EMBL/GenBank/DDBJ whole genome shotgun (WGS) entry which is preliminary data.</text>
</comment>
<dbReference type="AlphaFoldDB" id="A0AAD8IAS9"/>
<evidence type="ECO:0000256" key="7">
    <source>
        <dbReference type="ARBA" id="ARBA00022842"/>
    </source>
</evidence>
<feature type="binding site" evidence="15">
    <location>
        <position position="863"/>
    </location>
    <ligand>
        <name>Mg(2+)</name>
        <dbReference type="ChEBI" id="CHEBI:18420"/>
    </ligand>
</feature>
<reference evidence="19" key="1">
    <citation type="submission" date="2023-02" db="EMBL/GenBank/DDBJ databases">
        <title>Genome of toxic invasive species Heracleum sosnowskyi carries increased number of genes despite the absence of recent whole-genome duplications.</title>
        <authorList>
            <person name="Schelkunov M."/>
            <person name="Shtratnikova V."/>
            <person name="Makarenko M."/>
            <person name="Klepikova A."/>
            <person name="Omelchenko D."/>
            <person name="Novikova G."/>
            <person name="Obukhova E."/>
            <person name="Bogdanov V."/>
            <person name="Penin A."/>
            <person name="Logacheva M."/>
        </authorList>
    </citation>
    <scope>NUCLEOTIDE SEQUENCE</scope>
    <source>
        <strain evidence="19">Hsosn_3</strain>
        <tissue evidence="19">Leaf</tissue>
    </source>
</reference>
<feature type="binding site" evidence="14">
    <location>
        <position position="427"/>
    </location>
    <ligand>
        <name>ATP</name>
        <dbReference type="ChEBI" id="CHEBI:30616"/>
    </ligand>
</feature>
<keyword evidence="9 16" id="KW-1133">Transmembrane helix</keyword>
<feature type="binding site" evidence="14">
    <location>
        <position position="426"/>
    </location>
    <ligand>
        <name>ATP</name>
        <dbReference type="ChEBI" id="CHEBI:30616"/>
    </ligand>
</feature>
<evidence type="ECO:0000259" key="18">
    <source>
        <dbReference type="Pfam" id="PF16212"/>
    </source>
</evidence>
<feature type="domain" description="P-type ATPase N-terminal" evidence="17">
    <location>
        <begin position="39"/>
        <end position="104"/>
    </location>
</feature>
<dbReference type="PANTHER" id="PTHR24092:SF175">
    <property type="entry name" value="PHOSPHOLIPID-TRANSPORTING ATPASE"/>
    <property type="match status" value="1"/>
</dbReference>
<dbReference type="SFLD" id="SFLDG00002">
    <property type="entry name" value="C1.7:_P-type_atpase_like"/>
    <property type="match status" value="1"/>
</dbReference>
<dbReference type="Pfam" id="PF16209">
    <property type="entry name" value="PhoLip_ATPase_N"/>
    <property type="match status" value="1"/>
</dbReference>
<keyword evidence="8 16" id="KW-1278">Translocase</keyword>
<dbReference type="InterPro" id="IPR006539">
    <property type="entry name" value="P-type_ATPase_IV"/>
</dbReference>
<feature type="binding site" evidence="15">
    <location>
        <position position="427"/>
    </location>
    <ligand>
        <name>Mg(2+)</name>
        <dbReference type="ChEBI" id="CHEBI:18420"/>
    </ligand>
</feature>
<dbReference type="PANTHER" id="PTHR24092">
    <property type="entry name" value="PROBABLE PHOSPHOLIPID-TRANSPORTING ATPASE"/>
    <property type="match status" value="1"/>
</dbReference>
<dbReference type="GO" id="GO:0016887">
    <property type="term" value="F:ATP hydrolysis activity"/>
    <property type="evidence" value="ECO:0007669"/>
    <property type="project" value="InterPro"/>
</dbReference>
<feature type="binding site" evidence="14">
    <location>
        <position position="727"/>
    </location>
    <ligand>
        <name>ATP</name>
        <dbReference type="ChEBI" id="CHEBI:30616"/>
    </ligand>
</feature>
<dbReference type="FunFam" id="3.40.1110.10:FF:000042">
    <property type="entry name" value="Phospholipid-transporting ATPase"/>
    <property type="match status" value="1"/>
</dbReference>
<feature type="binding site" evidence="14">
    <location>
        <position position="833"/>
    </location>
    <ligand>
        <name>ATP</name>
        <dbReference type="ChEBI" id="CHEBI:30616"/>
    </ligand>
</feature>
<dbReference type="SFLD" id="SFLDS00003">
    <property type="entry name" value="Haloacid_Dehalogenase"/>
    <property type="match status" value="1"/>
</dbReference>
<dbReference type="InterPro" id="IPR023299">
    <property type="entry name" value="ATPase_P-typ_cyto_dom_N"/>
</dbReference>
<dbReference type="SUPFAM" id="SSF81660">
    <property type="entry name" value="Metal cation-transporting ATPase, ATP-binding domain N"/>
    <property type="match status" value="1"/>
</dbReference>
<dbReference type="GO" id="GO:0000287">
    <property type="term" value="F:magnesium ion binding"/>
    <property type="evidence" value="ECO:0007669"/>
    <property type="project" value="UniProtKB-UniRule"/>
</dbReference>
<feature type="binding site" evidence="14">
    <location>
        <position position="541"/>
    </location>
    <ligand>
        <name>ATP</name>
        <dbReference type="ChEBI" id="CHEBI:30616"/>
    </ligand>
</feature>
<comment type="subcellular location">
    <subcellularLocation>
        <location evidence="1 16">Membrane</location>
        <topology evidence="1 16">Multi-pass membrane protein</topology>
    </subcellularLocation>
</comment>
<feature type="active site" description="4-aspartylphosphate intermediate" evidence="13">
    <location>
        <position position="425"/>
    </location>
</feature>
<dbReference type="InterPro" id="IPR036412">
    <property type="entry name" value="HAD-like_sf"/>
</dbReference>
<evidence type="ECO:0000256" key="1">
    <source>
        <dbReference type="ARBA" id="ARBA00004141"/>
    </source>
</evidence>
<dbReference type="Gene3D" id="3.40.1110.10">
    <property type="entry name" value="Calcium-transporting ATPase, cytoplasmic domain N"/>
    <property type="match status" value="1"/>
</dbReference>
<feature type="transmembrane region" description="Helical" evidence="16">
    <location>
        <begin position="1041"/>
        <end position="1060"/>
    </location>
</feature>
<evidence type="ECO:0000259" key="17">
    <source>
        <dbReference type="Pfam" id="PF16209"/>
    </source>
</evidence>
<evidence type="ECO:0000256" key="3">
    <source>
        <dbReference type="ARBA" id="ARBA00022692"/>
    </source>
</evidence>
<feature type="binding site" evidence="14">
    <location>
        <position position="726"/>
    </location>
    <ligand>
        <name>ATP</name>
        <dbReference type="ChEBI" id="CHEBI:30616"/>
    </ligand>
</feature>
<dbReference type="InterPro" id="IPR032631">
    <property type="entry name" value="P-type_ATPase_N"/>
</dbReference>
<protein>
    <recommendedName>
        <fullName evidence="16">Phospholipid-transporting ATPase</fullName>
        <ecNumber evidence="16">7.6.2.1</ecNumber>
    </recommendedName>
</protein>
<feature type="transmembrane region" description="Helical" evidence="16">
    <location>
        <begin position="999"/>
        <end position="1021"/>
    </location>
</feature>
<dbReference type="Gene3D" id="2.70.150.10">
    <property type="entry name" value="Calcium-transporting ATPase, cytoplasmic transduction domain A"/>
    <property type="match status" value="1"/>
</dbReference>
<feature type="binding site" evidence="14">
    <location>
        <position position="863"/>
    </location>
    <ligand>
        <name>ATP</name>
        <dbReference type="ChEBI" id="CHEBI:30616"/>
    </ligand>
</feature>
<dbReference type="InterPro" id="IPR044492">
    <property type="entry name" value="P_typ_ATPase_HD_dom"/>
</dbReference>
<evidence type="ECO:0000256" key="5">
    <source>
        <dbReference type="ARBA" id="ARBA00022741"/>
    </source>
</evidence>
<gene>
    <name evidence="19" type="ORF">POM88_027742</name>
</gene>
<feature type="binding site" evidence="14">
    <location>
        <position position="588"/>
    </location>
    <ligand>
        <name>ATP</name>
        <dbReference type="ChEBI" id="CHEBI:30616"/>
    </ligand>
</feature>
<comment type="catalytic activity">
    <reaction evidence="11 16">
        <text>ATP + H2O + phospholipidSide 1 = ADP + phosphate + phospholipidSide 2.</text>
        <dbReference type="EC" id="7.6.2.1"/>
    </reaction>
</comment>
<feature type="transmembrane region" description="Helical" evidence="16">
    <location>
        <begin position="1106"/>
        <end position="1126"/>
    </location>
</feature>
<dbReference type="InterPro" id="IPR008250">
    <property type="entry name" value="ATPase_P-typ_transduc_dom_A_sf"/>
</dbReference>
<feature type="binding site" evidence="14">
    <location>
        <position position="862"/>
    </location>
    <ligand>
        <name>ATP</name>
        <dbReference type="ChEBI" id="CHEBI:30616"/>
    </ligand>
</feature>
<comment type="cofactor">
    <cofactor evidence="15">
        <name>Mg(2+)</name>
        <dbReference type="ChEBI" id="CHEBI:18420"/>
    </cofactor>
</comment>
<evidence type="ECO:0000256" key="11">
    <source>
        <dbReference type="ARBA" id="ARBA00034036"/>
    </source>
</evidence>
<sequence>MARKKRRIRLSKIYTFKCKRARAKADHNRIGGPGFARVVFCNEPTSFESTSRGYADNYVKTTKYSPATFVPKSLFEQFRRVANFFFLVTAIVAFTPIAPYSAASSVLPLSVVIGATMLKEGFEDFRRKQQDDEVNGRKVNVHQGDGSFKQCEWKDLRVGDVVKVQKDEFFPADLLLLSSSYDDAICYVETMNLDGETNLKLKQSLEVTSSLHEDSSYMNFKATVKCEDPNAHLYTFVGSMELEEEKFPLSPQQLLLRDSKLRNTEFIYGAVVFTGHETKVIQNSTAPPSKRSKIERKMDRIIYFLFGILFIIASVGSLVFGIVTKDDLHGDRMKRWYLRPDNAEIFFDPDRAPQAATYHFLTALLLYTYLIPISLYVSIEVVKVLQCTFINQDIEMYHEETDKPAYARTSNLNEELGQIHTILSDKTGTLTCNSMEFIKCSIAGTAYGRGVTEVERAMANRLGSPLIGTKHEKDMENNNTKPRIKGFNFEDERITNGNWVREPHPLIIQGFLRLLAICHTAIPDVDEDTGNVTYEAESPDEAAFVIAALQLGFEFYQRTQTTVSLIELDPESREKVKREYDLLNMLEFNSTRKRMSVIVRFEGKLLLLCKGADSVMFERLGENGREFEEDTREHVDEYADAGLRTLILAYRELTEEEYKEFNERFKAAENSVSADRETMINEATELVERDLVLIGATAVEDKLQQGVPECIDKLAQAGIKLWILTGDKMETAINIGFACSLLRQGMKQIIITLETPEIKQIEKEGEKGLIAQASKKSVLQQISEGKDLIAFLGKNEAFALIIDGKSLAYALEDDLKKMFLDLAVACSSVICCRSSPKQKALVTRLVKEETGKTTLAIGDGANDVGMLQEADIGVGISGVEGMQAVMSSDIAIAQFKFLERLLLVHGHWCYRRISSMICYFFYKNVTFGFTLFCYEAHASFSGQAAYNDWCMSLYNVFFTSLPVIARGVFDQDVSATYCLKFPLLYQEGVQNVLFSWRRIIGWMLNGVCAAVIIFFLCIRALDPQAYKKDGKTAGLDIVGSTIYTCVVWVVNCQMALSISYFTLIQHIFIWGGICLWYSFLLAYGAMSPSISTTAYKVFIEALAPSASYWLITLCVVIAALTPYFSYKSIQMRFFPMYHEMIQWIRHDGRSDDPEYCNMVRQRSIKHTTVGVMARSMARTNPLTGSTHRRR</sequence>
<keyword evidence="10 16" id="KW-0472">Membrane</keyword>
<feature type="transmembrane region" description="Helical" evidence="16">
    <location>
        <begin position="1067"/>
        <end position="1086"/>
    </location>
</feature>
<dbReference type="SFLD" id="SFLDF00027">
    <property type="entry name" value="p-type_atpase"/>
    <property type="match status" value="1"/>
</dbReference>
<evidence type="ECO:0000256" key="10">
    <source>
        <dbReference type="ARBA" id="ARBA00023136"/>
    </source>
</evidence>
<evidence type="ECO:0000256" key="8">
    <source>
        <dbReference type="ARBA" id="ARBA00022967"/>
    </source>
</evidence>
<dbReference type="CDD" id="cd02073">
    <property type="entry name" value="P-type_ATPase_APLT_Dnf-like"/>
    <property type="match status" value="1"/>
</dbReference>
<evidence type="ECO:0000256" key="13">
    <source>
        <dbReference type="PIRSR" id="PIRSR606539-1"/>
    </source>
</evidence>
<keyword evidence="20" id="KW-1185">Reference proteome</keyword>
<dbReference type="EMBL" id="JAUIZM010000006">
    <property type="protein sequence ID" value="KAK1380998.1"/>
    <property type="molecule type" value="Genomic_DNA"/>
</dbReference>
<dbReference type="GO" id="GO:1901703">
    <property type="term" value="P:protein localization involved in auxin polar transport"/>
    <property type="evidence" value="ECO:0007669"/>
    <property type="project" value="UniProtKB-ARBA"/>
</dbReference>
<keyword evidence="7 15" id="KW-0460">Magnesium</keyword>
<feature type="binding site" evidence="14">
    <location>
        <position position="839"/>
    </location>
    <ligand>
        <name>ATP</name>
        <dbReference type="ChEBI" id="CHEBI:30616"/>
    </ligand>
</feature>
<dbReference type="PROSITE" id="PS00154">
    <property type="entry name" value="ATPASE_E1_E2"/>
    <property type="match status" value="1"/>
</dbReference>
<dbReference type="InterPro" id="IPR001757">
    <property type="entry name" value="P_typ_ATPase"/>
</dbReference>
<dbReference type="FunFam" id="2.70.150.10:FF:000023">
    <property type="entry name" value="Phospholipid-transporting ATPase"/>
    <property type="match status" value="1"/>
</dbReference>
<evidence type="ECO:0000256" key="2">
    <source>
        <dbReference type="ARBA" id="ARBA00008109"/>
    </source>
</evidence>
<evidence type="ECO:0000256" key="6">
    <source>
        <dbReference type="ARBA" id="ARBA00022840"/>
    </source>
</evidence>
<dbReference type="GO" id="GO:0140326">
    <property type="term" value="F:ATPase-coupled intramembrane lipid transporter activity"/>
    <property type="evidence" value="ECO:0007669"/>
    <property type="project" value="UniProtKB-EC"/>
</dbReference>
<dbReference type="Pfam" id="PF16212">
    <property type="entry name" value="PhoLip_ATPase_C"/>
    <property type="match status" value="1"/>
</dbReference>
<comment type="similarity">
    <text evidence="2 16">Belongs to the cation transport ATPase (P-type) (TC 3.A.3) family. Type IV subfamily.</text>
</comment>
<dbReference type="GO" id="GO:0045332">
    <property type="term" value="P:phospholipid translocation"/>
    <property type="evidence" value="ECO:0007669"/>
    <property type="project" value="TreeGrafter"/>
</dbReference>
<feature type="domain" description="P-type ATPase C-terminal" evidence="18">
    <location>
        <begin position="885"/>
        <end position="1135"/>
    </location>
</feature>
<dbReference type="InterPro" id="IPR023214">
    <property type="entry name" value="HAD_sf"/>
</dbReference>
<dbReference type="SUPFAM" id="SSF81653">
    <property type="entry name" value="Calcium ATPase, transduction domain A"/>
    <property type="match status" value="1"/>
</dbReference>
<keyword evidence="4 15" id="KW-0479">Metal-binding</keyword>
<comment type="function">
    <text evidence="12">Involved in transport of phospholipids.</text>
</comment>
<keyword evidence="3 16" id="KW-0812">Transmembrane</keyword>
<dbReference type="NCBIfam" id="TIGR01494">
    <property type="entry name" value="ATPase_P-type"/>
    <property type="match status" value="1"/>
</dbReference>
<evidence type="ECO:0000256" key="15">
    <source>
        <dbReference type="PIRSR" id="PIRSR606539-3"/>
    </source>
</evidence>
<feature type="binding site" evidence="14">
    <location>
        <position position="425"/>
    </location>
    <ligand>
        <name>ATP</name>
        <dbReference type="ChEBI" id="CHEBI:30616"/>
    </ligand>
</feature>
<proteinExistence type="inferred from homology"/>
<evidence type="ECO:0000313" key="19">
    <source>
        <dbReference type="EMBL" id="KAK1380998.1"/>
    </source>
</evidence>
<evidence type="ECO:0000256" key="9">
    <source>
        <dbReference type="ARBA" id="ARBA00022989"/>
    </source>
</evidence>
<dbReference type="InterPro" id="IPR023298">
    <property type="entry name" value="ATPase_P-typ_TM_dom_sf"/>
</dbReference>
<dbReference type="InterPro" id="IPR032630">
    <property type="entry name" value="P_typ_ATPase_c"/>
</dbReference>
<keyword evidence="6 14" id="KW-0067">ATP-binding</keyword>
<organism evidence="19 20">
    <name type="scientific">Heracleum sosnowskyi</name>
    <dbReference type="NCBI Taxonomy" id="360622"/>
    <lineage>
        <taxon>Eukaryota</taxon>
        <taxon>Viridiplantae</taxon>
        <taxon>Streptophyta</taxon>
        <taxon>Embryophyta</taxon>
        <taxon>Tracheophyta</taxon>
        <taxon>Spermatophyta</taxon>
        <taxon>Magnoliopsida</taxon>
        <taxon>eudicotyledons</taxon>
        <taxon>Gunneridae</taxon>
        <taxon>Pentapetalae</taxon>
        <taxon>asterids</taxon>
        <taxon>campanulids</taxon>
        <taxon>Apiales</taxon>
        <taxon>Apiaceae</taxon>
        <taxon>Apioideae</taxon>
        <taxon>apioid superclade</taxon>
        <taxon>Tordylieae</taxon>
        <taxon>Tordyliinae</taxon>
        <taxon>Heracleum</taxon>
    </lineage>
</organism>